<sequence length="97" mass="11095">MGRLNEIMHGFYANNEVPLVVKEWQTQFGEMGIYHYKHKGTLMLGVITNTGKSYYHQLVSGLEEGGKWHDLTEQIVAKNVRDISVIAEFAGVHEHHE</sequence>
<dbReference type="EMBL" id="BNJK01000003">
    <property type="protein sequence ID" value="GHP00715.1"/>
    <property type="molecule type" value="Genomic_DNA"/>
</dbReference>
<dbReference type="AlphaFoldDB" id="A0A8J3IZA7"/>
<evidence type="ECO:0000313" key="2">
    <source>
        <dbReference type="Proteomes" id="UP000597444"/>
    </source>
</evidence>
<organism evidence="1 2">
    <name type="scientific">Reticulibacter mediterranei</name>
    <dbReference type="NCBI Taxonomy" id="2778369"/>
    <lineage>
        <taxon>Bacteria</taxon>
        <taxon>Bacillati</taxon>
        <taxon>Chloroflexota</taxon>
        <taxon>Ktedonobacteria</taxon>
        <taxon>Ktedonobacterales</taxon>
        <taxon>Reticulibacteraceae</taxon>
        <taxon>Reticulibacter</taxon>
    </lineage>
</organism>
<accession>A0A8J3IZA7</accession>
<reference evidence="1" key="1">
    <citation type="submission" date="2020-10" db="EMBL/GenBank/DDBJ databases">
        <title>Taxonomic study of unclassified bacteria belonging to the class Ktedonobacteria.</title>
        <authorList>
            <person name="Yabe S."/>
            <person name="Wang C.M."/>
            <person name="Zheng Y."/>
            <person name="Sakai Y."/>
            <person name="Cavaletti L."/>
            <person name="Monciardini P."/>
            <person name="Donadio S."/>
        </authorList>
    </citation>
    <scope>NUCLEOTIDE SEQUENCE</scope>
    <source>
        <strain evidence="1">ID150040</strain>
    </source>
</reference>
<evidence type="ECO:0000313" key="1">
    <source>
        <dbReference type="EMBL" id="GHP00715.1"/>
    </source>
</evidence>
<dbReference type="RefSeq" id="WP_220211303.1">
    <property type="nucleotide sequence ID" value="NZ_BNJK01000003.1"/>
</dbReference>
<protein>
    <submittedName>
        <fullName evidence="1">Uncharacterized protein</fullName>
    </submittedName>
</protein>
<name>A0A8J3IZA7_9CHLR</name>
<dbReference type="Proteomes" id="UP000597444">
    <property type="component" value="Unassembled WGS sequence"/>
</dbReference>
<proteinExistence type="predicted"/>
<gene>
    <name evidence="1" type="ORF">KSF_107620</name>
</gene>
<keyword evidence="2" id="KW-1185">Reference proteome</keyword>
<comment type="caution">
    <text evidence="1">The sequence shown here is derived from an EMBL/GenBank/DDBJ whole genome shotgun (WGS) entry which is preliminary data.</text>
</comment>